<dbReference type="OrthoDB" id="1122493at2"/>
<evidence type="ECO:0000313" key="12">
    <source>
        <dbReference type="EMBL" id="ALO15674.1"/>
    </source>
</evidence>
<evidence type="ECO:0000256" key="7">
    <source>
        <dbReference type="ARBA" id="ARBA00022989"/>
    </source>
</evidence>
<dbReference type="GO" id="GO:0043952">
    <property type="term" value="P:protein transport by the Sec complex"/>
    <property type="evidence" value="ECO:0007669"/>
    <property type="project" value="TreeGrafter"/>
</dbReference>
<keyword evidence="3 10" id="KW-0813">Transport</keyword>
<comment type="caution">
    <text evidence="10">Lacks conserved residue(s) required for the propagation of feature annotation.</text>
</comment>
<dbReference type="Proteomes" id="UP000064893">
    <property type="component" value="Chromosome"/>
</dbReference>
<keyword evidence="4 10" id="KW-1003">Cell membrane</keyword>
<dbReference type="AlphaFoldDB" id="A0A0S2I025"/>
<protein>
    <recommendedName>
        <fullName evidence="10">Protein-export membrane protein SecG</fullName>
    </recommendedName>
</protein>
<name>A0A0S2I025_9BACT</name>
<keyword evidence="9 10" id="KW-0472">Membrane</keyword>
<keyword evidence="8 10" id="KW-0811">Translocation</keyword>
<dbReference type="PANTHER" id="PTHR34182">
    <property type="entry name" value="PROTEIN-EXPORT MEMBRANE PROTEIN SECG"/>
    <property type="match status" value="1"/>
</dbReference>
<evidence type="ECO:0000256" key="10">
    <source>
        <dbReference type="RuleBase" id="RU365087"/>
    </source>
</evidence>
<evidence type="ECO:0000256" key="8">
    <source>
        <dbReference type="ARBA" id="ARBA00023010"/>
    </source>
</evidence>
<feature type="compositionally biased region" description="Basic and acidic residues" evidence="11">
    <location>
        <begin position="75"/>
        <end position="84"/>
    </location>
</feature>
<evidence type="ECO:0000256" key="4">
    <source>
        <dbReference type="ARBA" id="ARBA00022475"/>
    </source>
</evidence>
<dbReference type="PANTHER" id="PTHR34182:SF1">
    <property type="entry name" value="PROTEIN-EXPORT MEMBRANE PROTEIN SECG"/>
    <property type="match status" value="1"/>
</dbReference>
<evidence type="ECO:0000256" key="1">
    <source>
        <dbReference type="ARBA" id="ARBA00004651"/>
    </source>
</evidence>
<dbReference type="KEGG" id="blq:L21SP5_02035"/>
<accession>A0A0S2I025</accession>
<dbReference type="STRING" id="1307839.L21SP5_02035"/>
<organism evidence="12 13">
    <name type="scientific">Salinivirga cyanobacteriivorans</name>
    <dbReference type="NCBI Taxonomy" id="1307839"/>
    <lineage>
        <taxon>Bacteria</taxon>
        <taxon>Pseudomonadati</taxon>
        <taxon>Bacteroidota</taxon>
        <taxon>Bacteroidia</taxon>
        <taxon>Bacteroidales</taxon>
        <taxon>Salinivirgaceae</taxon>
        <taxon>Salinivirga</taxon>
    </lineage>
</organism>
<keyword evidence="13" id="KW-1185">Reference proteome</keyword>
<feature type="region of interest" description="Disordered" evidence="11">
    <location>
        <begin position="75"/>
        <end position="110"/>
    </location>
</feature>
<evidence type="ECO:0000313" key="13">
    <source>
        <dbReference type="Proteomes" id="UP000064893"/>
    </source>
</evidence>
<dbReference type="NCBIfam" id="TIGR00810">
    <property type="entry name" value="secG"/>
    <property type="match status" value="1"/>
</dbReference>
<sequence>MYYFISALIIVVAILVVLIVLVQNSKGGGLAANFAGNTQVMGVRKTADFLEKATWVLIGVFFVLNILAVYTMPRPEQEQNKSELEENINVETPVTAPAPEDIPAEEPEQE</sequence>
<reference evidence="12 13" key="1">
    <citation type="submission" date="2015-11" db="EMBL/GenBank/DDBJ databases">
        <title>Description and complete genome sequence of a novel strain predominating in hypersaline microbial mats and representing a new family of the Bacteriodetes phylum.</title>
        <authorList>
            <person name="Spring S."/>
            <person name="Bunk B."/>
            <person name="Sproer C."/>
            <person name="Klenk H.-P."/>
        </authorList>
    </citation>
    <scope>NUCLEOTIDE SEQUENCE [LARGE SCALE GENOMIC DNA]</scope>
    <source>
        <strain evidence="12 13">L21-Spi-D4</strain>
    </source>
</reference>
<comment type="function">
    <text evidence="10">Involved in protein export. Participates in an early event of protein translocation.</text>
</comment>
<evidence type="ECO:0000256" key="3">
    <source>
        <dbReference type="ARBA" id="ARBA00022448"/>
    </source>
</evidence>
<dbReference type="GO" id="GO:0009306">
    <property type="term" value="P:protein secretion"/>
    <property type="evidence" value="ECO:0007669"/>
    <property type="project" value="UniProtKB-UniRule"/>
</dbReference>
<dbReference type="Pfam" id="PF03840">
    <property type="entry name" value="SecG"/>
    <property type="match status" value="1"/>
</dbReference>
<proteinExistence type="inferred from homology"/>
<dbReference type="GO" id="GO:0005886">
    <property type="term" value="C:plasma membrane"/>
    <property type="evidence" value="ECO:0007669"/>
    <property type="project" value="UniProtKB-SubCell"/>
</dbReference>
<dbReference type="PATRIC" id="fig|1307839.3.peg.2150"/>
<evidence type="ECO:0000256" key="6">
    <source>
        <dbReference type="ARBA" id="ARBA00022927"/>
    </source>
</evidence>
<dbReference type="EMBL" id="CP013118">
    <property type="protein sequence ID" value="ALO15674.1"/>
    <property type="molecule type" value="Genomic_DNA"/>
</dbReference>
<dbReference type="RefSeq" id="WP_057953112.1">
    <property type="nucleotide sequence ID" value="NZ_CP013118.1"/>
</dbReference>
<comment type="similarity">
    <text evidence="2 10">Belongs to the SecG family.</text>
</comment>
<evidence type="ECO:0000256" key="2">
    <source>
        <dbReference type="ARBA" id="ARBA00008445"/>
    </source>
</evidence>
<gene>
    <name evidence="12" type="ORF">L21SP5_02035</name>
</gene>
<keyword evidence="5 10" id="KW-0812">Transmembrane</keyword>
<evidence type="ECO:0000256" key="11">
    <source>
        <dbReference type="SAM" id="MobiDB-lite"/>
    </source>
</evidence>
<comment type="subcellular location">
    <subcellularLocation>
        <location evidence="1 10">Cell membrane</location>
        <topology evidence="1 10">Multi-pass membrane protein</topology>
    </subcellularLocation>
</comment>
<keyword evidence="6 10" id="KW-0653">Protein transport</keyword>
<dbReference type="GO" id="GO:0065002">
    <property type="term" value="P:intracellular protein transmembrane transport"/>
    <property type="evidence" value="ECO:0007669"/>
    <property type="project" value="TreeGrafter"/>
</dbReference>
<evidence type="ECO:0000256" key="5">
    <source>
        <dbReference type="ARBA" id="ARBA00022692"/>
    </source>
</evidence>
<evidence type="ECO:0000256" key="9">
    <source>
        <dbReference type="ARBA" id="ARBA00023136"/>
    </source>
</evidence>
<dbReference type="InterPro" id="IPR004692">
    <property type="entry name" value="SecG"/>
</dbReference>
<keyword evidence="7 10" id="KW-1133">Transmembrane helix</keyword>
<feature type="transmembrane region" description="Helical" evidence="10">
    <location>
        <begin position="55"/>
        <end position="72"/>
    </location>
</feature>
<dbReference type="GO" id="GO:0015450">
    <property type="term" value="F:protein-transporting ATPase activity"/>
    <property type="evidence" value="ECO:0007669"/>
    <property type="project" value="UniProtKB-UniRule"/>
</dbReference>